<evidence type="ECO:0000256" key="9">
    <source>
        <dbReference type="ARBA" id="ARBA00023136"/>
    </source>
</evidence>
<dbReference type="Proteomes" id="UP000077051">
    <property type="component" value="Unassembled WGS sequence"/>
</dbReference>
<evidence type="ECO:0000256" key="12">
    <source>
        <dbReference type="ARBA" id="ARBA00023235"/>
    </source>
</evidence>
<keyword evidence="4 13" id="KW-0812">Transmembrane</keyword>
<keyword evidence="9 13" id="KW-0472">Membrane</keyword>
<evidence type="ECO:0000256" key="7">
    <source>
        <dbReference type="ARBA" id="ARBA00023011"/>
    </source>
</evidence>
<keyword evidence="7" id="KW-0756">Sterol biosynthesis</keyword>
<protein>
    <recommendedName>
        <fullName evidence="15">EXPERA domain-containing protein</fullName>
    </recommendedName>
</protein>
<evidence type="ECO:0000256" key="10">
    <source>
        <dbReference type="ARBA" id="ARBA00023166"/>
    </source>
</evidence>
<keyword evidence="8" id="KW-0443">Lipid metabolism</keyword>
<keyword evidence="11" id="KW-0753">Steroid metabolism</keyword>
<feature type="non-terminal residue" evidence="16">
    <location>
        <position position="195"/>
    </location>
</feature>
<keyword evidence="17" id="KW-1185">Reference proteome</keyword>
<feature type="domain" description="EXPERA" evidence="15">
    <location>
        <begin position="52"/>
        <end position="193"/>
    </location>
</feature>
<dbReference type="PANTHER" id="PTHR14207:SF0">
    <property type="entry name" value="3-BETA-HYDROXYSTEROID-DELTA(8),DELTA(7)-ISOMERASE"/>
    <property type="match status" value="1"/>
</dbReference>
<dbReference type="InterPro" id="IPR033118">
    <property type="entry name" value="EXPERA"/>
</dbReference>
<feature type="non-terminal residue" evidence="16">
    <location>
        <position position="1"/>
    </location>
</feature>
<dbReference type="STRING" id="747725.A0A168L4J0"/>
<dbReference type="PANTHER" id="PTHR14207">
    <property type="entry name" value="STEROL ISOMERASE"/>
    <property type="match status" value="1"/>
</dbReference>
<evidence type="ECO:0000256" key="3">
    <source>
        <dbReference type="ARBA" id="ARBA00022516"/>
    </source>
</evidence>
<evidence type="ECO:0000256" key="8">
    <source>
        <dbReference type="ARBA" id="ARBA00023098"/>
    </source>
</evidence>
<evidence type="ECO:0000256" key="1">
    <source>
        <dbReference type="ARBA" id="ARBA00004141"/>
    </source>
</evidence>
<evidence type="ECO:0000313" key="17">
    <source>
        <dbReference type="Proteomes" id="UP000077051"/>
    </source>
</evidence>
<evidence type="ECO:0000256" key="6">
    <source>
        <dbReference type="ARBA" id="ARBA00022989"/>
    </source>
</evidence>
<evidence type="ECO:0000256" key="2">
    <source>
        <dbReference type="ARBA" id="ARBA00008337"/>
    </source>
</evidence>
<proteinExistence type="inferred from homology"/>
<gene>
    <name evidence="16" type="ORF">MUCCIDRAFT_17136</name>
</gene>
<feature type="transmembrane region" description="Helical" evidence="14">
    <location>
        <begin position="139"/>
        <end position="159"/>
    </location>
</feature>
<reference evidence="16 17" key="1">
    <citation type="submission" date="2015-06" db="EMBL/GenBank/DDBJ databases">
        <title>Expansion of signal transduction pathways in fungi by whole-genome duplication.</title>
        <authorList>
            <consortium name="DOE Joint Genome Institute"/>
            <person name="Corrochano L.M."/>
            <person name="Kuo A."/>
            <person name="Marcet-Houben M."/>
            <person name="Polaino S."/>
            <person name="Salamov A."/>
            <person name="Villalobos J.M."/>
            <person name="Alvarez M.I."/>
            <person name="Avalos J."/>
            <person name="Benito E.P."/>
            <person name="Benoit I."/>
            <person name="Burger G."/>
            <person name="Camino L.P."/>
            <person name="Canovas D."/>
            <person name="Cerda-Olmedo E."/>
            <person name="Cheng J.-F."/>
            <person name="Dominguez A."/>
            <person name="Elias M."/>
            <person name="Eslava A.P."/>
            <person name="Glaser F."/>
            <person name="Grimwood J."/>
            <person name="Gutierrez G."/>
            <person name="Heitman J."/>
            <person name="Henrissat B."/>
            <person name="Iturriaga E.A."/>
            <person name="Lang B.F."/>
            <person name="Lavin J.L."/>
            <person name="Lee S."/>
            <person name="Li W."/>
            <person name="Lindquist E."/>
            <person name="Lopez-Garcia S."/>
            <person name="Luque E.M."/>
            <person name="Marcos A.T."/>
            <person name="Martin J."/>
            <person name="Mccluskey K."/>
            <person name="Medina H.R."/>
            <person name="Miralles-Duran A."/>
            <person name="Miyazaki A."/>
            <person name="Munoz-Torres E."/>
            <person name="Oguiza J.A."/>
            <person name="Ohm R."/>
            <person name="Olmedo M."/>
            <person name="Orejas M."/>
            <person name="Ortiz-Castellanos L."/>
            <person name="Pisabarro A.G."/>
            <person name="Rodriguez-Romero J."/>
            <person name="Ruiz-Herrera J."/>
            <person name="Ruiz-Vazquez R."/>
            <person name="Sanz C."/>
            <person name="Schackwitz W."/>
            <person name="Schmutz J."/>
            <person name="Shahriari M."/>
            <person name="Shelest E."/>
            <person name="Silva-Franco F."/>
            <person name="Soanes D."/>
            <person name="Syed K."/>
            <person name="Tagua V.G."/>
            <person name="Talbot N.J."/>
            <person name="Thon M."/>
            <person name="De Vries R.P."/>
            <person name="Wiebenga A."/>
            <person name="Yadav J.S."/>
            <person name="Braun E.L."/>
            <person name="Baker S."/>
            <person name="Garre V."/>
            <person name="Horwitz B."/>
            <person name="Torres-Martinez S."/>
            <person name="Idnurm A."/>
            <person name="Herrera-Estrella A."/>
            <person name="Gabaldon T."/>
            <person name="Grigoriev I.V."/>
        </authorList>
    </citation>
    <scope>NUCLEOTIDE SEQUENCE [LARGE SCALE GENOMIC DNA]</scope>
    <source>
        <strain evidence="16 17">CBS 277.49</strain>
    </source>
</reference>
<evidence type="ECO:0000256" key="4">
    <source>
        <dbReference type="ARBA" id="ARBA00022692"/>
    </source>
</evidence>
<dbReference type="EMBL" id="AMYB01000004">
    <property type="protein sequence ID" value="OAD03103.1"/>
    <property type="molecule type" value="Genomic_DNA"/>
</dbReference>
<keyword evidence="3" id="KW-0444">Lipid biosynthesis</keyword>
<organism evidence="16 17">
    <name type="scientific">Mucor lusitanicus CBS 277.49</name>
    <dbReference type="NCBI Taxonomy" id="747725"/>
    <lineage>
        <taxon>Eukaryota</taxon>
        <taxon>Fungi</taxon>
        <taxon>Fungi incertae sedis</taxon>
        <taxon>Mucoromycota</taxon>
        <taxon>Mucoromycotina</taxon>
        <taxon>Mucoromycetes</taxon>
        <taxon>Mucorales</taxon>
        <taxon>Mucorineae</taxon>
        <taxon>Mucoraceae</taxon>
        <taxon>Mucor</taxon>
    </lineage>
</organism>
<evidence type="ECO:0000256" key="5">
    <source>
        <dbReference type="ARBA" id="ARBA00022955"/>
    </source>
</evidence>
<dbReference type="GO" id="GO:0016126">
    <property type="term" value="P:sterol biosynthetic process"/>
    <property type="evidence" value="ECO:0007669"/>
    <property type="project" value="UniProtKB-KW"/>
</dbReference>
<keyword evidence="10" id="KW-1207">Sterol metabolism</keyword>
<accession>A0A168L4J0</accession>
<keyword evidence="5" id="KW-0752">Steroid biosynthesis</keyword>
<dbReference type="OrthoDB" id="58557at2759"/>
<dbReference type="GO" id="GO:0016020">
    <property type="term" value="C:membrane"/>
    <property type="evidence" value="ECO:0007669"/>
    <property type="project" value="UniProtKB-SubCell"/>
</dbReference>
<comment type="subcellular location">
    <subcellularLocation>
        <location evidence="1">Membrane</location>
        <topology evidence="1">Multi-pass membrane protein</topology>
    </subcellularLocation>
</comment>
<comment type="similarity">
    <text evidence="2">Belongs to the EBP family.</text>
</comment>
<dbReference type="PROSITE" id="PS51751">
    <property type="entry name" value="EXPERA"/>
    <property type="match status" value="1"/>
</dbReference>
<keyword evidence="6 13" id="KW-1133">Transmembrane helix</keyword>
<dbReference type="VEuPathDB" id="FungiDB:MUCCIDRAFT_17136"/>
<dbReference type="GO" id="GO:0000247">
    <property type="term" value="F:C-8 sterol isomerase activity"/>
    <property type="evidence" value="ECO:0007669"/>
    <property type="project" value="TreeGrafter"/>
</dbReference>
<evidence type="ECO:0000259" key="15">
    <source>
        <dbReference type="PROSITE" id="PS51751"/>
    </source>
</evidence>
<evidence type="ECO:0000256" key="11">
    <source>
        <dbReference type="ARBA" id="ARBA00023221"/>
    </source>
</evidence>
<name>A0A168L4J0_MUCCL</name>
<evidence type="ECO:0000313" key="16">
    <source>
        <dbReference type="EMBL" id="OAD03103.1"/>
    </source>
</evidence>
<dbReference type="AlphaFoldDB" id="A0A168L4J0"/>
<dbReference type="GO" id="GO:0004769">
    <property type="term" value="F:steroid Delta-isomerase activity"/>
    <property type="evidence" value="ECO:0007669"/>
    <property type="project" value="TreeGrafter"/>
</dbReference>
<feature type="transmembrane region" description="Helical" evidence="14">
    <location>
        <begin position="108"/>
        <end position="132"/>
    </location>
</feature>
<evidence type="ECO:0000256" key="14">
    <source>
        <dbReference type="SAM" id="Phobius"/>
    </source>
</evidence>
<evidence type="ECO:0000256" key="13">
    <source>
        <dbReference type="PROSITE-ProRule" id="PRU01087"/>
    </source>
</evidence>
<dbReference type="GO" id="GO:0047750">
    <property type="term" value="F:cholestenol delta-isomerase activity"/>
    <property type="evidence" value="ECO:0007669"/>
    <property type="project" value="InterPro"/>
</dbReference>
<dbReference type="GO" id="GO:0005783">
    <property type="term" value="C:endoplasmic reticulum"/>
    <property type="evidence" value="ECO:0007669"/>
    <property type="project" value="TreeGrafter"/>
</dbReference>
<keyword evidence="12" id="KW-0413">Isomerase</keyword>
<feature type="transmembrane region" description="Helical" evidence="14">
    <location>
        <begin position="24"/>
        <end position="42"/>
    </location>
</feature>
<feature type="transmembrane region" description="Helical" evidence="14">
    <location>
        <begin position="174"/>
        <end position="194"/>
    </location>
</feature>
<comment type="caution">
    <text evidence="16">The sequence shown here is derived from an EMBL/GenBank/DDBJ whole genome shotgun (WGS) entry which is preliminary data.</text>
</comment>
<dbReference type="Pfam" id="PF05241">
    <property type="entry name" value="EBP"/>
    <property type="match status" value="1"/>
</dbReference>
<feature type="transmembrane region" description="Helical" evidence="14">
    <location>
        <begin position="54"/>
        <end position="75"/>
    </location>
</feature>
<dbReference type="InterPro" id="IPR007905">
    <property type="entry name" value="EBP"/>
</dbReference>
<sequence length="195" mass="22102">SHPYAPSSLNIPHYVPNEKSTVELLFIAGGIMTALVGMSYAISRSWLSKNTTSTARFTWFAICGLMHCGFEGYWLSNRATLAGQNDIFAQLWKEYAHGDSRYLANDELLLTLEIMTIFIWGPLCLTSAYYILRNSPKQYIFQLIASLCHLFSCSLYFIMDLPEARHCVSSPVYFYIYFLGFNSPWILASAAASLR</sequence>